<gene>
    <name evidence="4" type="ORF">GCM10023185_17180</name>
</gene>
<dbReference type="CDD" id="cd00614">
    <property type="entry name" value="CGS_like"/>
    <property type="match status" value="1"/>
</dbReference>
<name>A0ABP8IAN3_9BACT</name>
<reference evidence="5" key="1">
    <citation type="journal article" date="2019" name="Int. J. Syst. Evol. Microbiol.">
        <title>The Global Catalogue of Microorganisms (GCM) 10K type strain sequencing project: providing services to taxonomists for standard genome sequencing and annotation.</title>
        <authorList>
            <consortium name="The Broad Institute Genomics Platform"/>
            <consortium name="The Broad Institute Genome Sequencing Center for Infectious Disease"/>
            <person name="Wu L."/>
            <person name="Ma J."/>
        </authorList>
    </citation>
    <scope>NUCLEOTIDE SEQUENCE [LARGE SCALE GENOMIC DNA]</scope>
    <source>
        <strain evidence="5">JCM 17923</strain>
    </source>
</reference>
<dbReference type="InterPro" id="IPR000277">
    <property type="entry name" value="Cys/Met-Metab_PyrdxlP-dep_enz"/>
</dbReference>
<evidence type="ECO:0000256" key="3">
    <source>
        <dbReference type="RuleBase" id="RU362118"/>
    </source>
</evidence>
<comment type="caution">
    <text evidence="4">The sequence shown here is derived from an EMBL/GenBank/DDBJ whole genome shotgun (WGS) entry which is preliminary data.</text>
</comment>
<dbReference type="PANTHER" id="PTHR11808:SF86">
    <property type="entry name" value="METHIONINE GAMMA-LYASE"/>
    <property type="match status" value="1"/>
</dbReference>
<evidence type="ECO:0000313" key="5">
    <source>
        <dbReference type="Proteomes" id="UP001501153"/>
    </source>
</evidence>
<keyword evidence="2 3" id="KW-0663">Pyridoxal phosphate</keyword>
<dbReference type="PROSITE" id="PS00868">
    <property type="entry name" value="CYS_MET_METAB_PP"/>
    <property type="match status" value="1"/>
</dbReference>
<organism evidence="4 5">
    <name type="scientific">Hymenobacter saemangeumensis</name>
    <dbReference type="NCBI Taxonomy" id="1084522"/>
    <lineage>
        <taxon>Bacteria</taxon>
        <taxon>Pseudomonadati</taxon>
        <taxon>Bacteroidota</taxon>
        <taxon>Cytophagia</taxon>
        <taxon>Cytophagales</taxon>
        <taxon>Hymenobacteraceae</taxon>
        <taxon>Hymenobacter</taxon>
    </lineage>
</organism>
<accession>A0ABP8IAN3</accession>
<comment type="similarity">
    <text evidence="3">Belongs to the trans-sulfuration enzymes family.</text>
</comment>
<evidence type="ECO:0000313" key="4">
    <source>
        <dbReference type="EMBL" id="GAA4354904.1"/>
    </source>
</evidence>
<dbReference type="EMBL" id="BAABGZ010000017">
    <property type="protein sequence ID" value="GAA4354904.1"/>
    <property type="molecule type" value="Genomic_DNA"/>
</dbReference>
<dbReference type="Proteomes" id="UP001501153">
    <property type="component" value="Unassembled WGS sequence"/>
</dbReference>
<protein>
    <submittedName>
        <fullName evidence="4">Cystathionine gamma-synthase family protein</fullName>
    </submittedName>
</protein>
<dbReference type="Gene3D" id="3.90.1150.10">
    <property type="entry name" value="Aspartate Aminotransferase, domain 1"/>
    <property type="match status" value="1"/>
</dbReference>
<evidence type="ECO:0000256" key="1">
    <source>
        <dbReference type="ARBA" id="ARBA00001933"/>
    </source>
</evidence>
<dbReference type="InterPro" id="IPR015421">
    <property type="entry name" value="PyrdxlP-dep_Trfase_major"/>
</dbReference>
<dbReference type="SUPFAM" id="SSF53383">
    <property type="entry name" value="PLP-dependent transferases"/>
    <property type="match status" value="1"/>
</dbReference>
<dbReference type="NCBIfam" id="NF005455">
    <property type="entry name" value="PRK07049.1"/>
    <property type="match status" value="1"/>
</dbReference>
<dbReference type="PIRSF" id="PIRSF001434">
    <property type="entry name" value="CGS"/>
    <property type="match status" value="1"/>
</dbReference>
<evidence type="ECO:0000256" key="2">
    <source>
        <dbReference type="ARBA" id="ARBA00022898"/>
    </source>
</evidence>
<dbReference type="PANTHER" id="PTHR11808">
    <property type="entry name" value="TRANS-SULFURATION ENZYME FAMILY MEMBER"/>
    <property type="match status" value="1"/>
</dbReference>
<dbReference type="InterPro" id="IPR015422">
    <property type="entry name" value="PyrdxlP-dep_Trfase_small"/>
</dbReference>
<dbReference type="Gene3D" id="3.40.640.10">
    <property type="entry name" value="Type I PLP-dependent aspartate aminotransferase-like (Major domain)"/>
    <property type="match status" value="1"/>
</dbReference>
<keyword evidence="5" id="KW-1185">Reference proteome</keyword>
<dbReference type="InterPro" id="IPR054542">
    <property type="entry name" value="Cys_met_metab_PP"/>
</dbReference>
<sequence>MAPTVASRYSLSYCALALQSIAGKPFPLPGQSENGGFSLGLSGKNSTFVLRISPPTQHSIMSTSHDHAQIGGQSLRPESLMMSYGYTPAWSEGAIKPPIFQTSTFVFKNAEEGKSFFELAYGLRQADPGEEMGLIYSRLNNPSLEILEQRLCLWDGAEDAASFASGMAAISTTLLALLQPGDVVLHSEPVYGGSDFFLKNVLRKFGITAVGFRPTATPAEMEAQAAAIEPGRLAMIFVETPANPTNHLVDLEACSALARRFGTPDKPVRLVVDNTFLGPVFQHPLKHGADVVLYSATKFLGGHSDLIAGAALASKPLMKEIKAMRTFMGTMCDPNTGWMLMRSLETLKLRMERAAQSAQVIADWLRQHALVERTYYLTHLEHNPAQQDIYRRHCLSPGSMISFDIRGGEAEAFRFLNALKLIKLAVSLGGTESLAEHPGTMTHSDITLCEQREMGITPQMIRLSIGVEDPRDIMLDLEQAFAAVGMGVPAMEMA</sequence>
<comment type="cofactor">
    <cofactor evidence="1 3">
        <name>pyridoxal 5'-phosphate</name>
        <dbReference type="ChEBI" id="CHEBI:597326"/>
    </cofactor>
</comment>
<proteinExistence type="inferred from homology"/>
<dbReference type="InterPro" id="IPR015424">
    <property type="entry name" value="PyrdxlP-dep_Trfase"/>
</dbReference>
<dbReference type="Pfam" id="PF01053">
    <property type="entry name" value="Cys_Met_Meta_PP"/>
    <property type="match status" value="1"/>
</dbReference>